<comment type="caution">
    <text evidence="2">The sequence shown here is derived from an EMBL/GenBank/DDBJ whole genome shotgun (WGS) entry which is preliminary data.</text>
</comment>
<keyword evidence="1" id="KW-1133">Transmembrane helix</keyword>
<proteinExistence type="predicted"/>
<feature type="transmembrane region" description="Helical" evidence="1">
    <location>
        <begin position="30"/>
        <end position="51"/>
    </location>
</feature>
<feature type="transmembrane region" description="Helical" evidence="1">
    <location>
        <begin position="372"/>
        <end position="391"/>
    </location>
</feature>
<feature type="transmembrane region" description="Helical" evidence="1">
    <location>
        <begin position="316"/>
        <end position="338"/>
    </location>
</feature>
<keyword evidence="1" id="KW-0812">Transmembrane</keyword>
<evidence type="ECO:0000313" key="3">
    <source>
        <dbReference type="Proteomes" id="UP000664698"/>
    </source>
</evidence>
<feature type="transmembrane region" description="Helical" evidence="1">
    <location>
        <begin position="153"/>
        <end position="173"/>
    </location>
</feature>
<feature type="transmembrane region" description="Helical" evidence="1">
    <location>
        <begin position="115"/>
        <end position="133"/>
    </location>
</feature>
<feature type="transmembrane region" description="Helical" evidence="1">
    <location>
        <begin position="5"/>
        <end position="24"/>
    </location>
</feature>
<dbReference type="RefSeq" id="WP_206571204.1">
    <property type="nucleotide sequence ID" value="NZ_JAFKCW010000005.1"/>
</dbReference>
<dbReference type="Proteomes" id="UP000664698">
    <property type="component" value="Unassembled WGS sequence"/>
</dbReference>
<accession>A0ABS3BVV7</accession>
<evidence type="ECO:0000256" key="1">
    <source>
        <dbReference type="SAM" id="Phobius"/>
    </source>
</evidence>
<feature type="transmembrane region" description="Helical" evidence="1">
    <location>
        <begin position="185"/>
        <end position="202"/>
    </location>
</feature>
<sequence length="427" mass="49331">MKNKTLIFCILIILTAVSLNYYFATFLPEIFKYFRIASLALAVAIGISLSFRKGPGFIVPIQLLTLAMLLSILVSYLTWGQSIPLGFLITIPFLLWPIFFILLKIEVPIDMIEKVIIIFGLIYIVCYFYQFANPYNVMFNLGMVDDEYRESRGIIRIIFPGAGVIWLLTCMTVTKLTDSASKYKFFWFILLILGIIIPFMQATRTYIVPTILIYCYHFAKNISLSKKIAISIVLVIGGVFLSDFEIPVIEGILEQQEKQTEDGTKDIRYIAGTYFLTEFSPTPINKILGNGMGHERSEYGQFIDNLGQKGLFIPDIGIFGIYSYFGIIPVIAWALIGYKVYKYKIPEKYIYIKYYFFYIYFCAITGSTFYHIHYLISTIFSLYIFQTILYNKKKTLLDKIRKLDPQKIRLLKKLIESKISKQTTQPI</sequence>
<evidence type="ECO:0000313" key="2">
    <source>
        <dbReference type="EMBL" id="MBN7803210.1"/>
    </source>
</evidence>
<feature type="transmembrane region" description="Helical" evidence="1">
    <location>
        <begin position="58"/>
        <end position="79"/>
    </location>
</feature>
<evidence type="ECO:0008006" key="4">
    <source>
        <dbReference type="Google" id="ProtNLM"/>
    </source>
</evidence>
<name>A0ABS3BVV7_9BACT</name>
<keyword evidence="1" id="KW-0472">Membrane</keyword>
<protein>
    <recommendedName>
        <fullName evidence="4">Oligosaccharide repeat unit polymerase</fullName>
    </recommendedName>
</protein>
<reference evidence="2 3" key="1">
    <citation type="submission" date="2021-03" db="EMBL/GenBank/DDBJ databases">
        <title>novel species isolated from a fishpond in China.</title>
        <authorList>
            <person name="Lu H."/>
            <person name="Cai Z."/>
        </authorList>
    </citation>
    <scope>NUCLEOTIDE SEQUENCE [LARGE SCALE GENOMIC DNA]</scope>
    <source>
        <strain evidence="2 3">JCM 31546</strain>
    </source>
</reference>
<organism evidence="2 3">
    <name type="scientific">Algoriphagus aestuariicola</name>
    <dbReference type="NCBI Taxonomy" id="1852016"/>
    <lineage>
        <taxon>Bacteria</taxon>
        <taxon>Pseudomonadati</taxon>
        <taxon>Bacteroidota</taxon>
        <taxon>Cytophagia</taxon>
        <taxon>Cytophagales</taxon>
        <taxon>Cyclobacteriaceae</taxon>
        <taxon>Algoriphagus</taxon>
    </lineage>
</organism>
<keyword evidence="3" id="KW-1185">Reference proteome</keyword>
<gene>
    <name evidence="2" type="ORF">J0A67_20210</name>
</gene>
<dbReference type="EMBL" id="JAFKCW010000005">
    <property type="protein sequence ID" value="MBN7803210.1"/>
    <property type="molecule type" value="Genomic_DNA"/>
</dbReference>
<feature type="transmembrane region" description="Helical" evidence="1">
    <location>
        <begin position="85"/>
        <end position="103"/>
    </location>
</feature>
<feature type="transmembrane region" description="Helical" evidence="1">
    <location>
        <begin position="350"/>
        <end position="366"/>
    </location>
</feature>